<evidence type="ECO:0000313" key="5">
    <source>
        <dbReference type="Proteomes" id="UP000799324"/>
    </source>
</evidence>
<organism evidence="4 5">
    <name type="scientific">Lophiostoma macrostomum CBS 122681</name>
    <dbReference type="NCBI Taxonomy" id="1314788"/>
    <lineage>
        <taxon>Eukaryota</taxon>
        <taxon>Fungi</taxon>
        <taxon>Dikarya</taxon>
        <taxon>Ascomycota</taxon>
        <taxon>Pezizomycotina</taxon>
        <taxon>Dothideomycetes</taxon>
        <taxon>Pleosporomycetidae</taxon>
        <taxon>Pleosporales</taxon>
        <taxon>Lophiostomataceae</taxon>
        <taxon>Lophiostoma</taxon>
    </lineage>
</organism>
<feature type="compositionally biased region" description="Polar residues" evidence="1">
    <location>
        <begin position="92"/>
        <end position="108"/>
    </location>
</feature>
<name>A0A6A6T9I2_9PLEO</name>
<feature type="compositionally biased region" description="Low complexity" evidence="1">
    <location>
        <begin position="318"/>
        <end position="328"/>
    </location>
</feature>
<evidence type="ECO:0008006" key="6">
    <source>
        <dbReference type="Google" id="ProtNLM"/>
    </source>
</evidence>
<proteinExistence type="predicted"/>
<evidence type="ECO:0000313" key="4">
    <source>
        <dbReference type="EMBL" id="KAF2656460.1"/>
    </source>
</evidence>
<gene>
    <name evidence="4" type="ORF">K491DRAFT_678072</name>
</gene>
<feature type="compositionally biased region" description="Basic and acidic residues" evidence="1">
    <location>
        <begin position="109"/>
        <end position="123"/>
    </location>
</feature>
<keyword evidence="5" id="KW-1185">Reference proteome</keyword>
<feature type="region of interest" description="Disordered" evidence="1">
    <location>
        <begin position="78"/>
        <end position="123"/>
    </location>
</feature>
<reference evidence="4" key="1">
    <citation type="journal article" date="2020" name="Stud. Mycol.">
        <title>101 Dothideomycetes genomes: a test case for predicting lifestyles and emergence of pathogens.</title>
        <authorList>
            <person name="Haridas S."/>
            <person name="Albert R."/>
            <person name="Binder M."/>
            <person name="Bloem J."/>
            <person name="Labutti K."/>
            <person name="Salamov A."/>
            <person name="Andreopoulos B."/>
            <person name="Baker S."/>
            <person name="Barry K."/>
            <person name="Bills G."/>
            <person name="Bluhm B."/>
            <person name="Cannon C."/>
            <person name="Castanera R."/>
            <person name="Culley D."/>
            <person name="Daum C."/>
            <person name="Ezra D."/>
            <person name="Gonzalez J."/>
            <person name="Henrissat B."/>
            <person name="Kuo A."/>
            <person name="Liang C."/>
            <person name="Lipzen A."/>
            <person name="Lutzoni F."/>
            <person name="Magnuson J."/>
            <person name="Mondo S."/>
            <person name="Nolan M."/>
            <person name="Ohm R."/>
            <person name="Pangilinan J."/>
            <person name="Park H.-J."/>
            <person name="Ramirez L."/>
            <person name="Alfaro M."/>
            <person name="Sun H."/>
            <person name="Tritt A."/>
            <person name="Yoshinaga Y."/>
            <person name="Zwiers L.-H."/>
            <person name="Turgeon B."/>
            <person name="Goodwin S."/>
            <person name="Spatafora J."/>
            <person name="Crous P."/>
            <person name="Grigoriev I."/>
        </authorList>
    </citation>
    <scope>NUCLEOTIDE SEQUENCE</scope>
    <source>
        <strain evidence="4">CBS 122681</strain>
    </source>
</reference>
<dbReference type="Proteomes" id="UP000799324">
    <property type="component" value="Unassembled WGS sequence"/>
</dbReference>
<sequence length="328" mass="34307">MGRILLLSVTAVYLHLVLAAYDAFFFSSDSTQWQCPELPYSCPPPAACAHDGVTDKSYCCVPGKDSICWTETTPTTSPAQAKSGATAAPQHSAASPTGELNSTHPQNPQKHETRNANLRDTREECTARTDQYNICWATQPNILQNLTKKQMNNTYSSISSARPSQTYYTFNANRLVSSATATATDTDTASLSSSATSATTGPTSTSSQATSSASGLSSGAIAGIVIGAIAGLALIGAGAFLLWRRSKSNNKTTHGNELDPSSNPYVGNATHPTGPVTGEKYAGYDGQGHNGGVHEAPPFNTAPVEMGAGSRRQEPVEVEGSVPEGGRT</sequence>
<keyword evidence="2" id="KW-1133">Transmembrane helix</keyword>
<accession>A0A6A6T9I2</accession>
<dbReference type="AlphaFoldDB" id="A0A6A6T9I2"/>
<keyword evidence="3" id="KW-0732">Signal</keyword>
<evidence type="ECO:0000256" key="2">
    <source>
        <dbReference type="SAM" id="Phobius"/>
    </source>
</evidence>
<dbReference type="OrthoDB" id="3945612at2759"/>
<evidence type="ECO:0000256" key="1">
    <source>
        <dbReference type="SAM" id="MobiDB-lite"/>
    </source>
</evidence>
<keyword evidence="2" id="KW-0472">Membrane</keyword>
<evidence type="ECO:0000256" key="3">
    <source>
        <dbReference type="SAM" id="SignalP"/>
    </source>
</evidence>
<dbReference type="CDD" id="cd12087">
    <property type="entry name" value="TM_EGFR-like"/>
    <property type="match status" value="1"/>
</dbReference>
<feature type="region of interest" description="Disordered" evidence="1">
    <location>
        <begin position="250"/>
        <end position="328"/>
    </location>
</feature>
<dbReference type="EMBL" id="MU004336">
    <property type="protein sequence ID" value="KAF2656460.1"/>
    <property type="molecule type" value="Genomic_DNA"/>
</dbReference>
<feature type="compositionally biased region" description="Polar residues" evidence="1">
    <location>
        <begin position="250"/>
        <end position="265"/>
    </location>
</feature>
<feature type="chain" id="PRO_5025345466" description="Mid2 domain-containing protein" evidence="3">
    <location>
        <begin position="20"/>
        <end position="328"/>
    </location>
</feature>
<feature type="signal peptide" evidence="3">
    <location>
        <begin position="1"/>
        <end position="19"/>
    </location>
</feature>
<feature type="region of interest" description="Disordered" evidence="1">
    <location>
        <begin position="183"/>
        <end position="213"/>
    </location>
</feature>
<keyword evidence="2" id="KW-0812">Transmembrane</keyword>
<feature type="transmembrane region" description="Helical" evidence="2">
    <location>
        <begin position="220"/>
        <end position="243"/>
    </location>
</feature>
<protein>
    <recommendedName>
        <fullName evidence="6">Mid2 domain-containing protein</fullName>
    </recommendedName>
</protein>